<keyword evidence="4" id="KW-1185">Reference proteome</keyword>
<keyword evidence="1" id="KW-1133">Transmembrane helix</keyword>
<keyword evidence="1" id="KW-0472">Membrane</keyword>
<comment type="caution">
    <text evidence="3">The sequence shown here is derived from an EMBL/GenBank/DDBJ whole genome shotgun (WGS) entry which is preliminary data.</text>
</comment>
<feature type="transmembrane region" description="Helical" evidence="1">
    <location>
        <begin position="51"/>
        <end position="71"/>
    </location>
</feature>
<evidence type="ECO:0000313" key="4">
    <source>
        <dbReference type="Proteomes" id="UP000241405"/>
    </source>
</evidence>
<feature type="transmembrane region" description="Helical" evidence="1">
    <location>
        <begin position="21"/>
        <end position="39"/>
    </location>
</feature>
<reference evidence="4 5" key="1">
    <citation type="submission" date="2018-03" db="EMBL/GenBank/DDBJ databases">
        <title>Whole genome sequencing of Histamine producing bacteria.</title>
        <authorList>
            <person name="Butler K."/>
        </authorList>
    </citation>
    <scope>NUCLEOTIDE SEQUENCE [LARGE SCALE GENOMIC DNA]</scope>
    <source>
        <strain evidence="3 5">FS-6.1</strain>
        <strain evidence="2 4">FS-6.2</strain>
    </source>
</reference>
<dbReference type="EMBL" id="PYMO01000036">
    <property type="protein sequence ID" value="PSU19929.1"/>
    <property type="molecule type" value="Genomic_DNA"/>
</dbReference>
<dbReference type="EMBL" id="PYMP01000033">
    <property type="protein sequence ID" value="PSU46299.1"/>
    <property type="molecule type" value="Genomic_DNA"/>
</dbReference>
<evidence type="ECO:0000256" key="1">
    <source>
        <dbReference type="SAM" id="Phobius"/>
    </source>
</evidence>
<protein>
    <submittedName>
        <fullName evidence="3">Uncharacterized protein</fullName>
    </submittedName>
</protein>
<evidence type="ECO:0000313" key="2">
    <source>
        <dbReference type="EMBL" id="PSU19929.1"/>
    </source>
</evidence>
<keyword evidence="1" id="KW-0812">Transmembrane</keyword>
<evidence type="ECO:0000313" key="5">
    <source>
        <dbReference type="Proteomes" id="UP000241618"/>
    </source>
</evidence>
<evidence type="ECO:0000313" key="3">
    <source>
        <dbReference type="EMBL" id="PSU46299.1"/>
    </source>
</evidence>
<name>A0A2T3JBT6_PHOPO</name>
<dbReference type="Proteomes" id="UP000241618">
    <property type="component" value="Unassembled WGS sequence"/>
</dbReference>
<sequence length="76" mass="9408">MSYEINKLIIDKLKFIFFSKFVRLFFLIIIIQNFSHWSYDYFNFNSIKEEGWGLILIVFYILIKYSLIYLYKKVKS</sequence>
<proteinExistence type="predicted"/>
<dbReference type="AlphaFoldDB" id="A0A2T3JBT6"/>
<accession>A0A2T3JBT6</accession>
<organism evidence="3 5">
    <name type="scientific">Photobacterium phosphoreum</name>
    <dbReference type="NCBI Taxonomy" id="659"/>
    <lineage>
        <taxon>Bacteria</taxon>
        <taxon>Pseudomonadati</taxon>
        <taxon>Pseudomonadota</taxon>
        <taxon>Gammaproteobacteria</taxon>
        <taxon>Vibrionales</taxon>
        <taxon>Vibrionaceae</taxon>
        <taxon>Photobacterium</taxon>
    </lineage>
</organism>
<gene>
    <name evidence="3" type="ORF">C9J18_20755</name>
    <name evidence="2" type="ORF">CTM96_20475</name>
</gene>
<dbReference type="Proteomes" id="UP000241405">
    <property type="component" value="Unassembled WGS sequence"/>
</dbReference>